<dbReference type="Proteomes" id="UP001470230">
    <property type="component" value="Unassembled WGS sequence"/>
</dbReference>
<organism evidence="2 3">
    <name type="scientific">Tritrichomonas musculus</name>
    <dbReference type="NCBI Taxonomy" id="1915356"/>
    <lineage>
        <taxon>Eukaryota</taxon>
        <taxon>Metamonada</taxon>
        <taxon>Parabasalia</taxon>
        <taxon>Tritrichomonadida</taxon>
        <taxon>Tritrichomonadidae</taxon>
        <taxon>Tritrichomonas</taxon>
    </lineage>
</organism>
<feature type="compositionally biased region" description="Basic residues" evidence="1">
    <location>
        <begin position="25"/>
        <end position="34"/>
    </location>
</feature>
<gene>
    <name evidence="2" type="ORF">M9Y10_002545</name>
</gene>
<reference evidence="2 3" key="1">
    <citation type="submission" date="2024-04" db="EMBL/GenBank/DDBJ databases">
        <title>Tritrichomonas musculus Genome.</title>
        <authorList>
            <person name="Alves-Ferreira E."/>
            <person name="Grigg M."/>
            <person name="Lorenzi H."/>
            <person name="Galac M."/>
        </authorList>
    </citation>
    <scope>NUCLEOTIDE SEQUENCE [LARGE SCALE GENOMIC DNA]</scope>
    <source>
        <strain evidence="2 3">EAF2021</strain>
    </source>
</reference>
<comment type="caution">
    <text evidence="2">The sequence shown here is derived from an EMBL/GenBank/DDBJ whole genome shotgun (WGS) entry which is preliminary data.</text>
</comment>
<feature type="compositionally biased region" description="Acidic residues" evidence="1">
    <location>
        <begin position="44"/>
        <end position="56"/>
    </location>
</feature>
<keyword evidence="3" id="KW-1185">Reference proteome</keyword>
<name>A0ABR2LAG1_9EUKA</name>
<sequence length="56" mass="6773">MNEDREKKVEIRKTPEFRSKKFLYKKSKAVKNKKQKGDYKPYEEDSTEDEQESNGE</sequence>
<feature type="region of interest" description="Disordered" evidence="1">
    <location>
        <begin position="25"/>
        <end position="56"/>
    </location>
</feature>
<proteinExistence type="predicted"/>
<evidence type="ECO:0000313" key="2">
    <source>
        <dbReference type="EMBL" id="KAK8900222.1"/>
    </source>
</evidence>
<protein>
    <submittedName>
        <fullName evidence="2">Uncharacterized protein</fullName>
    </submittedName>
</protein>
<dbReference type="EMBL" id="JAPFFF010000001">
    <property type="protein sequence ID" value="KAK8900222.1"/>
    <property type="molecule type" value="Genomic_DNA"/>
</dbReference>
<evidence type="ECO:0000313" key="3">
    <source>
        <dbReference type="Proteomes" id="UP001470230"/>
    </source>
</evidence>
<evidence type="ECO:0000256" key="1">
    <source>
        <dbReference type="SAM" id="MobiDB-lite"/>
    </source>
</evidence>
<accession>A0ABR2LAG1</accession>